<evidence type="ECO:0000313" key="1">
    <source>
        <dbReference type="EMBL" id="TBT95095.1"/>
    </source>
</evidence>
<dbReference type="OrthoDB" id="1333924at2"/>
<proteinExistence type="predicted"/>
<dbReference type="AlphaFoldDB" id="A0A4Q9KLJ1"/>
<comment type="caution">
    <text evidence="1">The sequence shown here is derived from an EMBL/GenBank/DDBJ whole genome shotgun (WGS) entry which is preliminary data.</text>
</comment>
<gene>
    <name evidence="1" type="ORF">ET996_07490</name>
</gene>
<dbReference type="EMBL" id="SDMR01000007">
    <property type="protein sequence ID" value="TBT95095.1"/>
    <property type="molecule type" value="Genomic_DNA"/>
</dbReference>
<name>A0A4Q9KLJ1_PROTD</name>
<accession>A0A4Q9KLJ1</accession>
<sequence length="248" mass="27669">MSTPNWMDRYLSGAHEEVWTELRQYGARVREPHLIVEAQAVCDEMARRARHNLETLIGRLDEQGYRFHTNDDAQDPVAPLLPSSPHADRLASWLEETLGPIPLALSSWLRIVGDVWLVGTHPDWPESASADPLVIELEFSRYPEASTQDYYLNELEAWEEANADSETPDAFVLPVAPDRLHKANISGGPPYGFRLPDATAEGLFIAESPMPFVSYLNDVFTNGGFPGPATTAQQRRIKDCLAEGMLAL</sequence>
<protein>
    <submittedName>
        <fullName evidence="1">Uncharacterized protein</fullName>
    </submittedName>
</protein>
<dbReference type="RefSeq" id="WP_131171933.1">
    <property type="nucleotide sequence ID" value="NZ_FXTL01000006.1"/>
</dbReference>
<reference evidence="1 2" key="1">
    <citation type="submission" date="2019-01" db="EMBL/GenBank/DDBJ databases">
        <title>Lactibacter flavus gen. nov., sp. nov., a novel bacterium of the family Propionibacteriaceae isolated from raw milk and dairy products.</title>
        <authorList>
            <person name="Huptas C."/>
            <person name="Wenning M."/>
            <person name="Breitenwieser F."/>
            <person name="Doll E."/>
            <person name="Von Neubeck M."/>
            <person name="Busse H.-J."/>
            <person name="Scherer S."/>
        </authorList>
    </citation>
    <scope>NUCLEOTIDE SEQUENCE [LARGE SCALE GENOMIC DNA]</scope>
    <source>
        <strain evidence="1 2">DSM 22130</strain>
    </source>
</reference>
<evidence type="ECO:0000313" key="2">
    <source>
        <dbReference type="Proteomes" id="UP000291933"/>
    </source>
</evidence>
<dbReference type="Proteomes" id="UP000291933">
    <property type="component" value="Unassembled WGS sequence"/>
</dbReference>
<keyword evidence="2" id="KW-1185">Reference proteome</keyword>
<organism evidence="1 2">
    <name type="scientific">Propioniciclava tarda</name>
    <dbReference type="NCBI Taxonomy" id="433330"/>
    <lineage>
        <taxon>Bacteria</taxon>
        <taxon>Bacillati</taxon>
        <taxon>Actinomycetota</taxon>
        <taxon>Actinomycetes</taxon>
        <taxon>Propionibacteriales</taxon>
        <taxon>Propionibacteriaceae</taxon>
        <taxon>Propioniciclava</taxon>
    </lineage>
</organism>